<organism evidence="2 3">
    <name type="scientific">Amorphotheca resinae ATCC 22711</name>
    <dbReference type="NCBI Taxonomy" id="857342"/>
    <lineage>
        <taxon>Eukaryota</taxon>
        <taxon>Fungi</taxon>
        <taxon>Dikarya</taxon>
        <taxon>Ascomycota</taxon>
        <taxon>Pezizomycotina</taxon>
        <taxon>Leotiomycetes</taxon>
        <taxon>Helotiales</taxon>
        <taxon>Amorphothecaceae</taxon>
        <taxon>Amorphotheca</taxon>
    </lineage>
</organism>
<sequence length="313" mass="34830">MSLTCSISDHKIEANGHAPKASLDLGSKSQPASKWKTTAPVKATPESFLDLLEGRTPLIHEPGFLSEELCAKLEAALEPEFTPYLHAIGPQLDKVGVAQFEFQAQSEDDVKNRSGDEKQQYFQAVRELGDLHGKLGEKVGVNVFAMVMSLIRSLVPADWEVCLAREDSEDEQYFAGIVRGINNGTPIHCDWAPYDTRTEPWAISRVTHQAVFNLCLAPMEGGGTLVHDVQWTPDALAYRDPDGYGYFEGLVEGRKKAPLQPQPGDLYFFNSRNMHQVLPVAPGWERRRMAMASFFGVLPPLKEGEKTKLVFWS</sequence>
<dbReference type="Proteomes" id="UP000241818">
    <property type="component" value="Unassembled WGS sequence"/>
</dbReference>
<dbReference type="InterPro" id="IPR055091">
    <property type="entry name" value="WelO5-like"/>
</dbReference>
<dbReference type="Pfam" id="PF22814">
    <property type="entry name" value="WelO5"/>
    <property type="match status" value="1"/>
</dbReference>
<dbReference type="AlphaFoldDB" id="A0A2T3AT06"/>
<evidence type="ECO:0008006" key="4">
    <source>
        <dbReference type="Google" id="ProtNLM"/>
    </source>
</evidence>
<reference evidence="2 3" key="1">
    <citation type="journal article" date="2018" name="New Phytol.">
        <title>Comparative genomics and transcriptomics depict ericoid mycorrhizal fungi as versatile saprotrophs and plant mutualists.</title>
        <authorList>
            <person name="Martino E."/>
            <person name="Morin E."/>
            <person name="Grelet G.A."/>
            <person name="Kuo A."/>
            <person name="Kohler A."/>
            <person name="Daghino S."/>
            <person name="Barry K.W."/>
            <person name="Cichocki N."/>
            <person name="Clum A."/>
            <person name="Dockter R.B."/>
            <person name="Hainaut M."/>
            <person name="Kuo R.C."/>
            <person name="LaButti K."/>
            <person name="Lindahl B.D."/>
            <person name="Lindquist E.A."/>
            <person name="Lipzen A."/>
            <person name="Khouja H.R."/>
            <person name="Magnuson J."/>
            <person name="Murat C."/>
            <person name="Ohm R.A."/>
            <person name="Singer S.W."/>
            <person name="Spatafora J.W."/>
            <person name="Wang M."/>
            <person name="Veneault-Fourrey C."/>
            <person name="Henrissat B."/>
            <person name="Grigoriev I.V."/>
            <person name="Martin F.M."/>
            <person name="Perotto S."/>
        </authorList>
    </citation>
    <scope>NUCLEOTIDE SEQUENCE [LARGE SCALE GENOMIC DNA]</scope>
    <source>
        <strain evidence="2 3">ATCC 22711</strain>
    </source>
</reference>
<evidence type="ECO:0000313" key="2">
    <source>
        <dbReference type="EMBL" id="PSS10603.1"/>
    </source>
</evidence>
<dbReference type="InParanoid" id="A0A2T3AT06"/>
<evidence type="ECO:0000256" key="1">
    <source>
        <dbReference type="SAM" id="MobiDB-lite"/>
    </source>
</evidence>
<dbReference type="SUPFAM" id="SSF51197">
    <property type="entry name" value="Clavaminate synthase-like"/>
    <property type="match status" value="1"/>
</dbReference>
<keyword evidence="3" id="KW-1185">Reference proteome</keyword>
<gene>
    <name evidence="2" type="ORF">M430DRAFT_30514</name>
</gene>
<feature type="region of interest" description="Disordered" evidence="1">
    <location>
        <begin position="18"/>
        <end position="39"/>
    </location>
</feature>
<dbReference type="OrthoDB" id="5282017at2759"/>
<dbReference type="Gene3D" id="2.60.120.620">
    <property type="entry name" value="q2cbj1_9rhob like domain"/>
    <property type="match status" value="1"/>
</dbReference>
<name>A0A2T3AT06_AMORE</name>
<evidence type="ECO:0000313" key="3">
    <source>
        <dbReference type="Proteomes" id="UP000241818"/>
    </source>
</evidence>
<dbReference type="GeneID" id="36574036"/>
<proteinExistence type="predicted"/>
<feature type="compositionally biased region" description="Polar residues" evidence="1">
    <location>
        <begin position="27"/>
        <end position="36"/>
    </location>
</feature>
<dbReference type="RefSeq" id="XP_024717782.1">
    <property type="nucleotide sequence ID" value="XM_024865955.1"/>
</dbReference>
<accession>A0A2T3AT06</accession>
<dbReference type="EMBL" id="KZ679016">
    <property type="protein sequence ID" value="PSS10603.1"/>
    <property type="molecule type" value="Genomic_DNA"/>
</dbReference>
<protein>
    <recommendedName>
        <fullName evidence="4">Prolyl 4-hydroxylase alpha subunit Fe(2+) 2OG dioxygenase domain-containing protein</fullName>
    </recommendedName>
</protein>